<evidence type="ECO:0000313" key="2">
    <source>
        <dbReference type="EMBL" id="GBP11369.1"/>
    </source>
</evidence>
<gene>
    <name evidence="2" type="ORF">EVAR_92888_1</name>
</gene>
<reference evidence="2 3" key="1">
    <citation type="journal article" date="2019" name="Commun. Biol.">
        <title>The bagworm genome reveals a unique fibroin gene that provides high tensile strength.</title>
        <authorList>
            <person name="Kono N."/>
            <person name="Nakamura H."/>
            <person name="Ohtoshi R."/>
            <person name="Tomita M."/>
            <person name="Numata K."/>
            <person name="Arakawa K."/>
        </authorList>
    </citation>
    <scope>NUCLEOTIDE SEQUENCE [LARGE SCALE GENOMIC DNA]</scope>
</reference>
<name>A0A4C1TA43_EUMVA</name>
<comment type="caution">
    <text evidence="2">The sequence shown here is derived from an EMBL/GenBank/DDBJ whole genome shotgun (WGS) entry which is preliminary data.</text>
</comment>
<accession>A0A4C1TA43</accession>
<dbReference type="EMBL" id="BGZK01000046">
    <property type="protein sequence ID" value="GBP11369.1"/>
    <property type="molecule type" value="Genomic_DNA"/>
</dbReference>
<organism evidence="2 3">
    <name type="scientific">Eumeta variegata</name>
    <name type="common">Bagworm moth</name>
    <name type="synonym">Eumeta japonica</name>
    <dbReference type="NCBI Taxonomy" id="151549"/>
    <lineage>
        <taxon>Eukaryota</taxon>
        <taxon>Metazoa</taxon>
        <taxon>Ecdysozoa</taxon>
        <taxon>Arthropoda</taxon>
        <taxon>Hexapoda</taxon>
        <taxon>Insecta</taxon>
        <taxon>Pterygota</taxon>
        <taxon>Neoptera</taxon>
        <taxon>Endopterygota</taxon>
        <taxon>Lepidoptera</taxon>
        <taxon>Glossata</taxon>
        <taxon>Ditrysia</taxon>
        <taxon>Tineoidea</taxon>
        <taxon>Psychidae</taxon>
        <taxon>Oiketicinae</taxon>
        <taxon>Eumeta</taxon>
    </lineage>
</organism>
<keyword evidence="3" id="KW-1185">Reference proteome</keyword>
<protein>
    <submittedName>
        <fullName evidence="2">Uncharacterized protein</fullName>
    </submittedName>
</protein>
<dbReference type="Proteomes" id="UP000299102">
    <property type="component" value="Unassembled WGS sequence"/>
</dbReference>
<dbReference type="AlphaFoldDB" id="A0A4C1TA43"/>
<sequence length="108" mass="11960">MTISNSGGFSAGDFSAELHGILMIEGSYVQIPYVRLRALPARGRTRPPDRVETKLRPERNDPPKRDSPEKNTVSCVQCVRRRNLYFGGNQLTRRTSIAGRYHGSAAGA</sequence>
<feature type="region of interest" description="Disordered" evidence="1">
    <location>
        <begin position="40"/>
        <end position="72"/>
    </location>
</feature>
<evidence type="ECO:0000256" key="1">
    <source>
        <dbReference type="SAM" id="MobiDB-lite"/>
    </source>
</evidence>
<proteinExistence type="predicted"/>
<feature type="compositionally biased region" description="Basic and acidic residues" evidence="1">
    <location>
        <begin position="46"/>
        <end position="69"/>
    </location>
</feature>
<evidence type="ECO:0000313" key="3">
    <source>
        <dbReference type="Proteomes" id="UP000299102"/>
    </source>
</evidence>